<dbReference type="InterPro" id="IPR003812">
    <property type="entry name" value="Fido"/>
</dbReference>
<gene>
    <name evidence="4" type="ORF">THIOM_004886</name>
</gene>
<name>A0A176RUR0_9GAMM</name>
<dbReference type="GO" id="GO:0005524">
    <property type="term" value="F:ATP binding"/>
    <property type="evidence" value="ECO:0007669"/>
    <property type="project" value="UniProtKB-KW"/>
</dbReference>
<evidence type="ECO:0000259" key="3">
    <source>
        <dbReference type="PROSITE" id="PS51459"/>
    </source>
</evidence>
<dbReference type="PROSITE" id="PS51459">
    <property type="entry name" value="FIDO"/>
    <property type="match status" value="1"/>
</dbReference>
<dbReference type="EMBL" id="LUTY01002788">
    <property type="protein sequence ID" value="OAD19477.1"/>
    <property type="molecule type" value="Genomic_DNA"/>
</dbReference>
<dbReference type="Gene3D" id="1.10.3290.10">
    <property type="entry name" value="Fido-like domain"/>
    <property type="match status" value="1"/>
</dbReference>
<protein>
    <submittedName>
        <fullName evidence="4">Filamentation induced by cAMP protein Fic</fullName>
    </submittedName>
</protein>
<keyword evidence="1" id="KW-0067">ATP-binding</keyword>
<dbReference type="Proteomes" id="UP000076962">
    <property type="component" value="Unassembled WGS sequence"/>
</dbReference>
<reference evidence="4 5" key="1">
    <citation type="submission" date="2016-05" db="EMBL/GenBank/DDBJ databases">
        <title>Single-cell genome of chain-forming Candidatus Thiomargarita nelsonii and comparison to other large sulfur-oxidizing bacteria.</title>
        <authorList>
            <person name="Winkel M."/>
            <person name="Salman V."/>
            <person name="Woyke T."/>
            <person name="Schulz-Vogt H."/>
            <person name="Richter M."/>
            <person name="Flood B."/>
            <person name="Bailey J."/>
            <person name="Amann R."/>
            <person name="Mussmann M."/>
        </authorList>
    </citation>
    <scope>NUCLEOTIDE SEQUENCE [LARGE SCALE GENOMIC DNA]</scope>
    <source>
        <strain evidence="4 5">THI036</strain>
    </source>
</reference>
<dbReference type="InterPro" id="IPR036597">
    <property type="entry name" value="Fido-like_dom_sf"/>
</dbReference>
<evidence type="ECO:0000313" key="5">
    <source>
        <dbReference type="Proteomes" id="UP000076962"/>
    </source>
</evidence>
<organism evidence="4 5">
    <name type="scientific">Candidatus Thiomargarita nelsonii</name>
    <dbReference type="NCBI Taxonomy" id="1003181"/>
    <lineage>
        <taxon>Bacteria</taxon>
        <taxon>Pseudomonadati</taxon>
        <taxon>Pseudomonadota</taxon>
        <taxon>Gammaproteobacteria</taxon>
        <taxon>Thiotrichales</taxon>
        <taxon>Thiotrichaceae</taxon>
        <taxon>Thiomargarita</taxon>
    </lineage>
</organism>
<dbReference type="PATRIC" id="fig|1003181.4.peg.6410"/>
<keyword evidence="1" id="KW-0547">Nucleotide-binding</keyword>
<feature type="site" description="Important for autoinhibition of adenylyltransferase activity" evidence="2">
    <location>
        <position position="90"/>
    </location>
</feature>
<dbReference type="Pfam" id="PF02661">
    <property type="entry name" value="Fic"/>
    <property type="match status" value="1"/>
</dbReference>
<dbReference type="PANTHER" id="PTHR13504:SF38">
    <property type="entry name" value="FIDO DOMAIN-CONTAINING PROTEIN"/>
    <property type="match status" value="1"/>
</dbReference>
<feature type="domain" description="Fido" evidence="3">
    <location>
        <begin position="140"/>
        <end position="262"/>
    </location>
</feature>
<dbReference type="AlphaFoldDB" id="A0A176RUR0"/>
<dbReference type="PANTHER" id="PTHR13504">
    <property type="entry name" value="FIDO DOMAIN-CONTAINING PROTEIN DDB_G0283145"/>
    <property type="match status" value="1"/>
</dbReference>
<dbReference type="SUPFAM" id="SSF140931">
    <property type="entry name" value="Fic-like"/>
    <property type="match status" value="1"/>
</dbReference>
<feature type="binding site" evidence="1">
    <location>
        <begin position="219"/>
        <end position="226"/>
    </location>
    <ligand>
        <name>ATP</name>
        <dbReference type="ChEBI" id="CHEBI:30616"/>
    </ligand>
</feature>
<evidence type="ECO:0000313" key="4">
    <source>
        <dbReference type="EMBL" id="OAD19477.1"/>
    </source>
</evidence>
<proteinExistence type="predicted"/>
<accession>A0A176RUR0</accession>
<comment type="caution">
    <text evidence="4">The sequence shown here is derived from an EMBL/GenBank/DDBJ whole genome shotgun (WGS) entry which is preliminary data.</text>
</comment>
<keyword evidence="5" id="KW-1185">Reference proteome</keyword>
<evidence type="ECO:0000256" key="1">
    <source>
        <dbReference type="PIRSR" id="PIRSR640198-2"/>
    </source>
</evidence>
<dbReference type="InterPro" id="IPR040198">
    <property type="entry name" value="Fido_containing"/>
</dbReference>
<evidence type="ECO:0000256" key="2">
    <source>
        <dbReference type="PIRSR" id="PIRSR640198-3"/>
    </source>
</evidence>
<sequence>MKQHPLLQICNLNEFFQKEADKRNPDYPKFDEIIFEKLTEPNFLSSTEALEIKSLTDEYQKNIKPLSKGILKKEYERLIIDLSWKSSQMEGNTYSLLETEALLTRQEMAGEHSFIETQMILNHKEAFRFIFHYRQNFKQLTVRDIEDLHRTLVHSLDVQYGIRTHSVGIVGTKYKPLKSQYYIQKALQTLVEKLNNIQAPMIKAIFAISVLSYIQPFEDGNKRTSRLLGNAILLSNNYCPLSYRTMGSTQPIKACVHCSSEG</sequence>